<organism evidence="1">
    <name type="scientific">marine sediment metagenome</name>
    <dbReference type="NCBI Taxonomy" id="412755"/>
    <lineage>
        <taxon>unclassified sequences</taxon>
        <taxon>metagenomes</taxon>
        <taxon>ecological metagenomes</taxon>
    </lineage>
</organism>
<name>A0A0F9QYG8_9ZZZZ</name>
<dbReference type="AlphaFoldDB" id="A0A0F9QYG8"/>
<protein>
    <submittedName>
        <fullName evidence="1">Uncharacterized protein</fullName>
    </submittedName>
</protein>
<evidence type="ECO:0000313" key="1">
    <source>
        <dbReference type="EMBL" id="KKN10203.1"/>
    </source>
</evidence>
<gene>
    <name evidence="1" type="ORF">LCGC14_1038850</name>
</gene>
<accession>A0A0F9QYG8</accession>
<proteinExistence type="predicted"/>
<reference evidence="1" key="1">
    <citation type="journal article" date="2015" name="Nature">
        <title>Complex archaea that bridge the gap between prokaryotes and eukaryotes.</title>
        <authorList>
            <person name="Spang A."/>
            <person name="Saw J.H."/>
            <person name="Jorgensen S.L."/>
            <person name="Zaremba-Niedzwiedzka K."/>
            <person name="Martijn J."/>
            <person name="Lind A.E."/>
            <person name="van Eijk R."/>
            <person name="Schleper C."/>
            <person name="Guy L."/>
            <person name="Ettema T.J."/>
        </authorList>
    </citation>
    <scope>NUCLEOTIDE SEQUENCE</scope>
</reference>
<sequence>MTDKMKFNSKPENIIELAFLLLIPLKWFVWRQQNGMVLSRLTTAVFQEIITIAERYLIDISGNQPPFDFDPAAYDDEVKKWFNDGSVSEKAMGRGEFGQ</sequence>
<dbReference type="EMBL" id="LAZR01004265">
    <property type="protein sequence ID" value="KKN10203.1"/>
    <property type="molecule type" value="Genomic_DNA"/>
</dbReference>
<comment type="caution">
    <text evidence="1">The sequence shown here is derived from an EMBL/GenBank/DDBJ whole genome shotgun (WGS) entry which is preliminary data.</text>
</comment>